<comment type="similarity">
    <text evidence="1">Belongs to the DprA/Smf family.</text>
</comment>
<dbReference type="InterPro" id="IPR041614">
    <property type="entry name" value="DprA_WH"/>
</dbReference>
<feature type="compositionally biased region" description="Low complexity" evidence="2">
    <location>
        <begin position="22"/>
        <end position="31"/>
    </location>
</feature>
<evidence type="ECO:0000313" key="6">
    <source>
        <dbReference type="Proteomes" id="UP000317046"/>
    </source>
</evidence>
<feature type="compositionally biased region" description="Basic and acidic residues" evidence="2">
    <location>
        <begin position="32"/>
        <end position="65"/>
    </location>
</feature>
<dbReference type="EMBL" id="BJLR01000019">
    <property type="protein sequence ID" value="GEA88364.1"/>
    <property type="molecule type" value="Genomic_DNA"/>
</dbReference>
<dbReference type="InterPro" id="IPR003488">
    <property type="entry name" value="DprA"/>
</dbReference>
<dbReference type="Pfam" id="PF02481">
    <property type="entry name" value="DNA_processg_A"/>
    <property type="match status" value="1"/>
</dbReference>
<dbReference type="PANTHER" id="PTHR43022">
    <property type="entry name" value="PROTEIN SMF"/>
    <property type="match status" value="1"/>
</dbReference>
<dbReference type="AlphaFoldDB" id="A0A4Y3KY28"/>
<dbReference type="Proteomes" id="UP000317046">
    <property type="component" value="Unassembled WGS sequence"/>
</dbReference>
<feature type="domain" description="DprA winged helix" evidence="4">
    <location>
        <begin position="402"/>
        <end position="457"/>
    </location>
</feature>
<dbReference type="GO" id="GO:0009294">
    <property type="term" value="P:DNA-mediated transformation"/>
    <property type="evidence" value="ECO:0007669"/>
    <property type="project" value="InterPro"/>
</dbReference>
<reference evidence="5" key="1">
    <citation type="submission" date="2019-06" db="EMBL/GenBank/DDBJ databases">
        <title>Whole genome shotgun sequence of Cellulomonas cellasea NBRC 3753.</title>
        <authorList>
            <person name="Hosoyama A."/>
            <person name="Uohara A."/>
            <person name="Ohji S."/>
            <person name="Ichikawa N."/>
        </authorList>
    </citation>
    <scope>NUCLEOTIDE SEQUENCE [LARGE SCALE GENOMIC DNA]</scope>
    <source>
        <strain evidence="5">NBRC 3753</strain>
    </source>
</reference>
<gene>
    <name evidence="5" type="ORF">CCE01nite_23130</name>
</gene>
<organism evidence="5 6">
    <name type="scientific">Cellulomonas cellasea</name>
    <dbReference type="NCBI Taxonomy" id="43670"/>
    <lineage>
        <taxon>Bacteria</taxon>
        <taxon>Bacillati</taxon>
        <taxon>Actinomycetota</taxon>
        <taxon>Actinomycetes</taxon>
        <taxon>Micrococcales</taxon>
        <taxon>Cellulomonadaceae</taxon>
        <taxon>Cellulomonas</taxon>
    </lineage>
</organism>
<proteinExistence type="inferred from homology"/>
<evidence type="ECO:0000256" key="1">
    <source>
        <dbReference type="ARBA" id="ARBA00006525"/>
    </source>
</evidence>
<dbReference type="PANTHER" id="PTHR43022:SF1">
    <property type="entry name" value="PROTEIN SMF"/>
    <property type="match status" value="1"/>
</dbReference>
<name>A0A4Y3KY28_9CELL</name>
<feature type="compositionally biased region" description="Basic and acidic residues" evidence="2">
    <location>
        <begin position="8"/>
        <end position="18"/>
    </location>
</feature>
<evidence type="ECO:0000259" key="4">
    <source>
        <dbReference type="Pfam" id="PF17782"/>
    </source>
</evidence>
<evidence type="ECO:0000256" key="2">
    <source>
        <dbReference type="SAM" id="MobiDB-lite"/>
    </source>
</evidence>
<comment type="caution">
    <text evidence="5">The sequence shown here is derived from an EMBL/GenBank/DDBJ whole genome shotgun (WGS) entry which is preliminary data.</text>
</comment>
<dbReference type="InterPro" id="IPR057666">
    <property type="entry name" value="DrpA_SLOG"/>
</dbReference>
<dbReference type="Pfam" id="PF17782">
    <property type="entry name" value="WHD_DprA"/>
    <property type="match status" value="1"/>
</dbReference>
<sequence length="470" mass="48336">MTGGRAGGAHEARARVADRGSAAGETATAAAGDRRREVDETLARAADRGNEVDETPARAGDRGNEADEVPAAAGDRGSEVDETLARAAWSRLVEPGDTVAGALVHTLGAREALDWVRWAAAPGRAEAAVETLVAREDESLAPLRRRLRSALARWEPRLAGLEPGREIDHVHRLGGRFLRPGAPGWPLGLDDLGAAAPLGLWQRGVPDLGSLLTRSVALVGARASTAYGERVAVELAEGLAARGVCVVSGGAYGIDAAAHRGALAGGGVTVALLAGGVDRAYPAGNAELLERLLDGGGAVLSEVPPGGVPSRSRFLMRNRLIAAVSRATVVVEAAWRSGALSTAHHAASLLRPLGAVPGPVTSVASAGCHRLLREGAAVCVTDAAEVLELVGPLGAPPDERPEEARPHDGLDWVADRLLDALSLRSAATVDTLARRAGLSPADVRGALGTLELAGLAELRATGWRRTNPVT</sequence>
<accession>A0A4Y3KY28</accession>
<keyword evidence="6" id="KW-1185">Reference proteome</keyword>
<dbReference type="Gene3D" id="1.10.10.10">
    <property type="entry name" value="Winged helix-like DNA-binding domain superfamily/Winged helix DNA-binding domain"/>
    <property type="match status" value="1"/>
</dbReference>
<dbReference type="InterPro" id="IPR036388">
    <property type="entry name" value="WH-like_DNA-bd_sf"/>
</dbReference>
<feature type="domain" description="Smf/DprA SLOG" evidence="3">
    <location>
        <begin position="179"/>
        <end position="389"/>
    </location>
</feature>
<feature type="region of interest" description="Disordered" evidence="2">
    <location>
        <begin position="1"/>
        <end position="79"/>
    </location>
</feature>
<dbReference type="Gene3D" id="3.40.50.450">
    <property type="match status" value="1"/>
</dbReference>
<protein>
    <submittedName>
        <fullName evidence="5">DNA processing protein DprA</fullName>
    </submittedName>
</protein>
<evidence type="ECO:0000259" key="3">
    <source>
        <dbReference type="Pfam" id="PF02481"/>
    </source>
</evidence>
<dbReference type="NCBIfam" id="TIGR00732">
    <property type="entry name" value="dprA"/>
    <property type="match status" value="1"/>
</dbReference>
<dbReference type="SUPFAM" id="SSF102405">
    <property type="entry name" value="MCP/YpsA-like"/>
    <property type="match status" value="1"/>
</dbReference>
<evidence type="ECO:0000313" key="5">
    <source>
        <dbReference type="EMBL" id="GEA88364.1"/>
    </source>
</evidence>